<protein>
    <submittedName>
        <fullName evidence="2">Uncharacterized protein</fullName>
    </submittedName>
</protein>
<dbReference type="AlphaFoldDB" id="A0A976QVM0"/>
<evidence type="ECO:0000313" key="3">
    <source>
        <dbReference type="Proteomes" id="UP000244803"/>
    </source>
</evidence>
<evidence type="ECO:0000256" key="1">
    <source>
        <dbReference type="SAM" id="MobiDB-lite"/>
    </source>
</evidence>
<proteinExistence type="predicted"/>
<dbReference type="OrthoDB" id="10538782at2759"/>
<dbReference type="EMBL" id="CP056067">
    <property type="protein sequence ID" value="UKJ89363.2"/>
    <property type="molecule type" value="Genomic_DNA"/>
</dbReference>
<feature type="compositionally biased region" description="Polar residues" evidence="1">
    <location>
        <begin position="467"/>
        <end position="479"/>
    </location>
</feature>
<accession>A0A976QVM0</accession>
<reference evidence="2" key="1">
    <citation type="submission" date="2022-07" db="EMBL/GenBank/DDBJ databases">
        <title>Evaluation of T. orientalis genome assembly methods using nanopore sequencing and analysis of variation between genomes.</title>
        <authorList>
            <person name="Yam J."/>
            <person name="Micallef M.L."/>
            <person name="Liu M."/>
            <person name="Djordjevic S.P."/>
            <person name="Bogema D.R."/>
            <person name="Jenkins C."/>
        </authorList>
    </citation>
    <scope>NUCLEOTIDE SEQUENCE</scope>
    <source>
        <strain evidence="2">Fish Creek</strain>
    </source>
</reference>
<dbReference type="InterPro" id="IPR007480">
    <property type="entry name" value="DUF529"/>
</dbReference>
<feature type="region of interest" description="Disordered" evidence="1">
    <location>
        <begin position="449"/>
        <end position="506"/>
    </location>
</feature>
<gene>
    <name evidence="2" type="ORF">MACJ_002613</name>
</gene>
<evidence type="ECO:0000313" key="2">
    <source>
        <dbReference type="EMBL" id="UKJ89363.2"/>
    </source>
</evidence>
<feature type="compositionally biased region" description="Gly residues" evidence="1">
    <location>
        <begin position="480"/>
        <end position="489"/>
    </location>
</feature>
<feature type="region of interest" description="Disordered" evidence="1">
    <location>
        <begin position="584"/>
        <end position="604"/>
    </location>
</feature>
<dbReference type="Pfam" id="PF04385">
    <property type="entry name" value="FAINT"/>
    <property type="match status" value="1"/>
</dbReference>
<dbReference type="Proteomes" id="UP000244803">
    <property type="component" value="Chromosome 4"/>
</dbReference>
<name>A0A976QVM0_THEOR</name>
<feature type="compositionally biased region" description="Acidic residues" evidence="1">
    <location>
        <begin position="449"/>
        <end position="458"/>
    </location>
</feature>
<organism evidence="2 3">
    <name type="scientific">Theileria orientalis</name>
    <dbReference type="NCBI Taxonomy" id="68886"/>
    <lineage>
        <taxon>Eukaryota</taxon>
        <taxon>Sar</taxon>
        <taxon>Alveolata</taxon>
        <taxon>Apicomplexa</taxon>
        <taxon>Aconoidasida</taxon>
        <taxon>Piroplasmida</taxon>
        <taxon>Theileriidae</taxon>
        <taxon>Theileria</taxon>
    </lineage>
</organism>
<sequence length="632" mass="72168">MKSVKCVRLFLLVYGITNFQPPFSFGTTGETQPSDQQESIDIDINNIDSTKLKVETAPDMQEIDNISPKENRIINSIKIGEHTLWKKLPTTQCLNLLKFRTKKDKIFITLNTLNGGERFYINLVYDPTERADSGTSVTESIANKTKYIGIIPFLIKLNEEFGENKVSISEIAGTELNIEDIFDTWYFKYSSKTTNVLQSNKKDVFLYEIYEPNDQETVSEIRNSRGRIWPLSEEEESNKKIVKKAEVYSKNGKRSALELTTTDDSKIYLFWEAEKNTFGKVDDSEFKKKFKEAEFSDSMKQIESGSQRVQTGNTIEALKIDGINKENFNFVKHKLSTVRVVTVVPKEKKRVKELRFNERQTYSVDSDDYTIDIIKWNEAKYATETIIRHDDENYNCHYTEQSKDDKRMYYVDQEVFYNSIKTRIEKNETKYVTYTPFKFLYRPAEIVEAPETESEETSSAEAGQGSKLPTQAIQTSERNTGGGSAGGDSGTTETTQLTDDSDQLMDPDEMEQIDDLDEPMTLGENIIAKAEELLQKIEDIHSRVKTRIDQEPKGNEGTNRINIDEIEENCLRDIIQFLKFIKSKSTKQPKSDTPPTEPSPTADKVIPADATESGFMTKGVAVTLMMLATVTI</sequence>